<dbReference type="Proteomes" id="UP000544331">
    <property type="component" value="Unassembled WGS sequence"/>
</dbReference>
<proteinExistence type="predicted"/>
<feature type="region of interest" description="Disordered" evidence="1">
    <location>
        <begin position="1"/>
        <end position="41"/>
    </location>
</feature>
<sequence>MPSDEMTSVSSPPSPPRPSSVFSGESSDDDKSTTISSGIQSEVGILNPNAATLADKSIHSIPASLEHHRNQMDPCSAWVQNISNPWIQKTWNQWIQNIPTQRGLPETHPTSICLQLLERAVFLLCEFQESVGIESSSLSRFTVGIINGDEEIMEETIGICFTTKIEFNGELPVERISEQFDGDKALVMRNMIFGDAVLLRTVVEMRKHCYDSEHMPLLPIELRYAAATVYFDFFECCVKMFVQRYLENTKRPEEVVGKEDPEKIVTLDPVVTHWLSRSLRPPQS</sequence>
<evidence type="ECO:0000313" key="2">
    <source>
        <dbReference type="EMBL" id="KAF5723177.1"/>
    </source>
</evidence>
<protein>
    <submittedName>
        <fullName evidence="2">Uncharacterized protein</fullName>
    </submittedName>
</protein>
<name>A0A8H6DPT2_9HYPO</name>
<dbReference type="AlphaFoldDB" id="A0A8H6DPT2"/>
<comment type="caution">
    <text evidence="2">The sequence shown here is derived from an EMBL/GenBank/DDBJ whole genome shotgun (WGS) entry which is preliminary data.</text>
</comment>
<keyword evidence="3" id="KW-1185">Reference proteome</keyword>
<dbReference type="EMBL" id="JAAOAN010000073">
    <property type="protein sequence ID" value="KAF5723177.1"/>
    <property type="molecule type" value="Genomic_DNA"/>
</dbReference>
<gene>
    <name evidence="2" type="ORF">FMUND_2111</name>
</gene>
<dbReference type="OrthoDB" id="5030536at2759"/>
<evidence type="ECO:0000256" key="1">
    <source>
        <dbReference type="SAM" id="MobiDB-lite"/>
    </source>
</evidence>
<reference evidence="2 3" key="1">
    <citation type="submission" date="2020-05" db="EMBL/GenBank/DDBJ databases">
        <title>Identification and distribution of gene clusters putatively required for synthesis of sphingolipid metabolism inhibitors in phylogenetically diverse species of the filamentous fungus Fusarium.</title>
        <authorList>
            <person name="Kim H.-S."/>
            <person name="Busman M."/>
            <person name="Brown D.W."/>
            <person name="Divon H."/>
            <person name="Uhlig S."/>
            <person name="Proctor R.H."/>
        </authorList>
    </citation>
    <scope>NUCLEOTIDE SEQUENCE [LARGE SCALE GENOMIC DNA]</scope>
    <source>
        <strain evidence="2 3">NRRL 66235</strain>
    </source>
</reference>
<organism evidence="2 3">
    <name type="scientific">Fusarium mundagurra</name>
    <dbReference type="NCBI Taxonomy" id="1567541"/>
    <lineage>
        <taxon>Eukaryota</taxon>
        <taxon>Fungi</taxon>
        <taxon>Dikarya</taxon>
        <taxon>Ascomycota</taxon>
        <taxon>Pezizomycotina</taxon>
        <taxon>Sordariomycetes</taxon>
        <taxon>Hypocreomycetidae</taxon>
        <taxon>Hypocreales</taxon>
        <taxon>Nectriaceae</taxon>
        <taxon>Fusarium</taxon>
        <taxon>Fusarium fujikuroi species complex</taxon>
    </lineage>
</organism>
<evidence type="ECO:0000313" key="3">
    <source>
        <dbReference type="Proteomes" id="UP000544331"/>
    </source>
</evidence>
<accession>A0A8H6DPT2</accession>